<evidence type="ECO:0000256" key="1">
    <source>
        <dbReference type="SAM" id="MobiDB-lite"/>
    </source>
</evidence>
<sequence>MFPVDSLPAAYHEEREAADAARRLAHIQQQQAKAQAAAVAGALKNASQDKPCTQSLLQQPQLSRPASTTVLGNIFQGFVRSSQSPPPAKGSISGCSTPVTTPPAKIITQADLERQMAERKRDADIVGSSPGWW</sequence>
<feature type="region of interest" description="Disordered" evidence="1">
    <location>
        <begin position="40"/>
        <end position="63"/>
    </location>
</feature>
<keyword evidence="3" id="KW-1185">Reference proteome</keyword>
<evidence type="ECO:0000313" key="2">
    <source>
        <dbReference type="EMBL" id="PPJ54592.1"/>
    </source>
</evidence>
<proteinExistence type="predicted"/>
<dbReference type="AlphaFoldDB" id="A0A2S6C4E2"/>
<feature type="compositionally biased region" description="Basic and acidic residues" evidence="1">
    <location>
        <begin position="111"/>
        <end position="124"/>
    </location>
</feature>
<feature type="region of interest" description="Disordered" evidence="1">
    <location>
        <begin position="78"/>
        <end position="133"/>
    </location>
</feature>
<gene>
    <name evidence="2" type="ORF">CBER1_06176</name>
</gene>
<dbReference type="Proteomes" id="UP000237631">
    <property type="component" value="Unassembled WGS sequence"/>
</dbReference>
<feature type="compositionally biased region" description="Low complexity" evidence="1">
    <location>
        <begin position="54"/>
        <end position="63"/>
    </location>
</feature>
<dbReference type="OrthoDB" id="3646161at2759"/>
<dbReference type="EMBL" id="PNEN01000560">
    <property type="protein sequence ID" value="PPJ54592.1"/>
    <property type="molecule type" value="Genomic_DNA"/>
</dbReference>
<reference evidence="3" key="1">
    <citation type="journal article" date="2017" name="bioRxiv">
        <title>Conservation of a gene cluster reveals novel cercosporin biosynthetic mechanisms and extends production to the genus Colletotrichum.</title>
        <authorList>
            <person name="de Jonge R."/>
            <person name="Ebert M.K."/>
            <person name="Huitt-Roehl C.R."/>
            <person name="Pal P."/>
            <person name="Suttle J.C."/>
            <person name="Spanner R.E."/>
            <person name="Neubauer J.D."/>
            <person name="Jurick W.M.II."/>
            <person name="Stott K.A."/>
            <person name="Secor G.A."/>
            <person name="Thomma B.P.H.J."/>
            <person name="Van de Peer Y."/>
            <person name="Townsend C.A."/>
            <person name="Bolton M.D."/>
        </authorList>
    </citation>
    <scope>NUCLEOTIDE SEQUENCE [LARGE SCALE GENOMIC DNA]</scope>
    <source>
        <strain evidence="3">CBS538.71</strain>
    </source>
</reference>
<organism evidence="2 3">
    <name type="scientific">Cercospora berteroae</name>
    <dbReference type="NCBI Taxonomy" id="357750"/>
    <lineage>
        <taxon>Eukaryota</taxon>
        <taxon>Fungi</taxon>
        <taxon>Dikarya</taxon>
        <taxon>Ascomycota</taxon>
        <taxon>Pezizomycotina</taxon>
        <taxon>Dothideomycetes</taxon>
        <taxon>Dothideomycetidae</taxon>
        <taxon>Mycosphaerellales</taxon>
        <taxon>Mycosphaerellaceae</taxon>
        <taxon>Cercospora</taxon>
    </lineage>
</organism>
<accession>A0A2S6C4E2</accession>
<name>A0A2S6C4E2_9PEZI</name>
<comment type="caution">
    <text evidence="2">The sequence shown here is derived from an EMBL/GenBank/DDBJ whole genome shotgun (WGS) entry which is preliminary data.</text>
</comment>
<evidence type="ECO:0000313" key="3">
    <source>
        <dbReference type="Proteomes" id="UP000237631"/>
    </source>
</evidence>
<protein>
    <submittedName>
        <fullName evidence="2">Uncharacterized protein</fullName>
    </submittedName>
</protein>